<evidence type="ECO:0000259" key="3">
    <source>
        <dbReference type="Pfam" id="PF16998"/>
    </source>
</evidence>
<keyword evidence="1" id="KW-0472">Membrane</keyword>
<evidence type="ECO:0000313" key="5">
    <source>
        <dbReference type="Proteomes" id="UP000198771"/>
    </source>
</evidence>
<dbReference type="AlphaFoldDB" id="A0A1G6BD06"/>
<dbReference type="RefSeq" id="WP_208596562.1">
    <property type="nucleotide sequence ID" value="NZ_FMXO01000004.1"/>
</dbReference>
<evidence type="ECO:0000256" key="1">
    <source>
        <dbReference type="SAM" id="Phobius"/>
    </source>
</evidence>
<proteinExistence type="predicted"/>
<keyword evidence="2" id="KW-0732">Signal</keyword>
<gene>
    <name evidence="4" type="ORF">SAMN05660653_00912</name>
</gene>
<organism evidence="4 5">
    <name type="scientific">Desulfonatronum thiosulfatophilum</name>
    <dbReference type="NCBI Taxonomy" id="617002"/>
    <lineage>
        <taxon>Bacteria</taxon>
        <taxon>Pseudomonadati</taxon>
        <taxon>Thermodesulfobacteriota</taxon>
        <taxon>Desulfovibrionia</taxon>
        <taxon>Desulfovibrionales</taxon>
        <taxon>Desulfonatronaceae</taxon>
        <taxon>Desulfonatronum</taxon>
    </lineage>
</organism>
<reference evidence="4 5" key="1">
    <citation type="submission" date="2016-10" db="EMBL/GenBank/DDBJ databases">
        <authorList>
            <person name="de Groot N.N."/>
        </authorList>
    </citation>
    <scope>NUCLEOTIDE SEQUENCE [LARGE SCALE GENOMIC DNA]</scope>
    <source>
        <strain evidence="4 5">ASO4-2</strain>
    </source>
</reference>
<feature type="domain" description="Surface antigen" evidence="3">
    <location>
        <begin position="81"/>
        <end position="157"/>
    </location>
</feature>
<dbReference type="PROSITE" id="PS51257">
    <property type="entry name" value="PROKAR_LIPOPROTEIN"/>
    <property type="match status" value="1"/>
</dbReference>
<dbReference type="InterPro" id="IPR016364">
    <property type="entry name" value="Surface_antigen_Rickettsia"/>
</dbReference>
<keyword evidence="5" id="KW-1185">Reference proteome</keyword>
<accession>A0A1G6BD06</accession>
<evidence type="ECO:0000313" key="4">
    <source>
        <dbReference type="EMBL" id="SDB18532.1"/>
    </source>
</evidence>
<protein>
    <submittedName>
        <fullName evidence="4">Surface antigen</fullName>
    </submittedName>
</protein>
<dbReference type="STRING" id="617002.SAMN05660653_00912"/>
<keyword evidence="1" id="KW-1133">Transmembrane helix</keyword>
<dbReference type="InterPro" id="IPR032635">
    <property type="entry name" value="Anti_2"/>
</dbReference>
<name>A0A1G6BD06_9BACT</name>
<evidence type="ECO:0000256" key="2">
    <source>
        <dbReference type="SAM" id="SignalP"/>
    </source>
</evidence>
<feature type="transmembrane region" description="Helical" evidence="1">
    <location>
        <begin position="57"/>
        <end position="78"/>
    </location>
</feature>
<dbReference type="Proteomes" id="UP000198771">
    <property type="component" value="Unassembled WGS sequence"/>
</dbReference>
<feature type="chain" id="PRO_5011545603" evidence="2">
    <location>
        <begin position="27"/>
        <end position="157"/>
    </location>
</feature>
<dbReference type="Pfam" id="PF16998">
    <property type="entry name" value="17kDa_Anti_2"/>
    <property type="match status" value="1"/>
</dbReference>
<dbReference type="PIRSF" id="PIRSF002721">
    <property type="entry name" value="Surface_antigen_Rickettsia"/>
    <property type="match status" value="1"/>
</dbReference>
<keyword evidence="1" id="KW-0812">Transmembrane</keyword>
<dbReference type="EMBL" id="FMXO01000004">
    <property type="protein sequence ID" value="SDB18532.1"/>
    <property type="molecule type" value="Genomic_DNA"/>
</dbReference>
<feature type="signal peptide" evidence="2">
    <location>
        <begin position="1"/>
        <end position="26"/>
    </location>
</feature>
<sequence length="157" mass="16269">MRSTRKTLAVLAILALLATGCGGVQGGGQVHQIGGGLLGGIGGGIAGAQIGGGSGRVAAIIGGTILGAALGSYVGGYMDRMDQQQVSRTLETQPTGQTSQWRNPDTGHQYHVTPVNTFQKSDGQYCREFRTQVEVGGKLEEGYGTACRMPDGAWKMQ</sequence>